<sequence length="60" mass="7126">MAEDMHDNRPGYFYVVTQPGNDWEVWMWTGHKWYEPGEADAKDAPYWSHRVPHAPHPDDT</sequence>
<accession>A0A238KHV2</accession>
<evidence type="ECO:0000313" key="2">
    <source>
        <dbReference type="Proteomes" id="UP000207598"/>
    </source>
</evidence>
<dbReference type="AlphaFoldDB" id="A0A238KHV2"/>
<evidence type="ECO:0000313" key="1">
    <source>
        <dbReference type="EMBL" id="SMX42439.1"/>
    </source>
</evidence>
<organism evidence="1 2">
    <name type="scientific">Maliponia aquimaris</name>
    <dbReference type="NCBI Taxonomy" id="1673631"/>
    <lineage>
        <taxon>Bacteria</taxon>
        <taxon>Pseudomonadati</taxon>
        <taxon>Pseudomonadota</taxon>
        <taxon>Alphaproteobacteria</taxon>
        <taxon>Rhodobacterales</taxon>
        <taxon>Paracoccaceae</taxon>
        <taxon>Maliponia</taxon>
    </lineage>
</organism>
<dbReference type="RefSeq" id="WP_094021425.1">
    <property type="nucleotide sequence ID" value="NZ_FXYF01000006.1"/>
</dbReference>
<name>A0A238KHV2_9RHOB</name>
<gene>
    <name evidence="1" type="ORF">MAA8898_02607</name>
</gene>
<reference evidence="1 2" key="1">
    <citation type="submission" date="2017-05" db="EMBL/GenBank/DDBJ databases">
        <authorList>
            <person name="Song R."/>
            <person name="Chenine A.L."/>
            <person name="Ruprecht R.M."/>
        </authorList>
    </citation>
    <scope>NUCLEOTIDE SEQUENCE [LARGE SCALE GENOMIC DNA]</scope>
    <source>
        <strain evidence="1 2">CECT 8898</strain>
    </source>
</reference>
<dbReference type="EMBL" id="FXYF01000006">
    <property type="protein sequence ID" value="SMX42439.1"/>
    <property type="molecule type" value="Genomic_DNA"/>
</dbReference>
<keyword evidence="2" id="KW-1185">Reference proteome</keyword>
<dbReference type="Proteomes" id="UP000207598">
    <property type="component" value="Unassembled WGS sequence"/>
</dbReference>
<protein>
    <submittedName>
        <fullName evidence="1">Uncharacterized protein</fullName>
    </submittedName>
</protein>
<proteinExistence type="predicted"/>